<dbReference type="Gene3D" id="3.40.50.1240">
    <property type="entry name" value="Phosphoglycerate mutase-like"/>
    <property type="match status" value="1"/>
</dbReference>
<dbReference type="InterPro" id="IPR029033">
    <property type="entry name" value="His_PPase_superfam"/>
</dbReference>
<dbReference type="OrthoDB" id="496981at2759"/>
<dbReference type="InterPro" id="IPR013078">
    <property type="entry name" value="His_Pase_superF_clade-1"/>
</dbReference>
<proteinExistence type="predicted"/>
<dbReference type="AlphaFoldDB" id="A0A2I2F2Y1"/>
<dbReference type="CDD" id="cd07067">
    <property type="entry name" value="HP_PGM_like"/>
    <property type="match status" value="1"/>
</dbReference>
<accession>A0A2I2F2Y1</accession>
<reference evidence="1 2" key="1">
    <citation type="submission" date="2017-12" db="EMBL/GenBank/DDBJ databases">
        <authorList>
            <consortium name="DOE Joint Genome Institute"/>
            <person name="Haridas S."/>
            <person name="Kjaerbolling I."/>
            <person name="Vesth T.C."/>
            <person name="Frisvad J.C."/>
            <person name="Nybo J.L."/>
            <person name="Theobald S."/>
            <person name="Kuo A."/>
            <person name="Bowyer P."/>
            <person name="Matsuda Y."/>
            <person name="Mondo S."/>
            <person name="Lyhne E.K."/>
            <person name="Kogle M.E."/>
            <person name="Clum A."/>
            <person name="Lipzen A."/>
            <person name="Salamov A."/>
            <person name="Ngan C.Y."/>
            <person name="Daum C."/>
            <person name="Chiniquy J."/>
            <person name="Barry K."/>
            <person name="LaButti K."/>
            <person name="Simmons B.A."/>
            <person name="Magnuson J.K."/>
            <person name="Mortensen U.H."/>
            <person name="Larsen T.O."/>
            <person name="Grigoriev I.V."/>
            <person name="Baker S.E."/>
            <person name="Andersen M.R."/>
            <person name="Nordberg H.P."/>
            <person name="Cantor M.N."/>
            <person name="Hua S.X."/>
        </authorList>
    </citation>
    <scope>NUCLEOTIDE SEQUENCE [LARGE SCALE GENOMIC DNA]</scope>
    <source>
        <strain evidence="1 2">CBS 102.13</strain>
    </source>
</reference>
<organism evidence="1 2">
    <name type="scientific">Aspergillus candidus</name>
    <dbReference type="NCBI Taxonomy" id="41067"/>
    <lineage>
        <taxon>Eukaryota</taxon>
        <taxon>Fungi</taxon>
        <taxon>Dikarya</taxon>
        <taxon>Ascomycota</taxon>
        <taxon>Pezizomycotina</taxon>
        <taxon>Eurotiomycetes</taxon>
        <taxon>Eurotiomycetidae</taxon>
        <taxon>Eurotiales</taxon>
        <taxon>Aspergillaceae</taxon>
        <taxon>Aspergillus</taxon>
        <taxon>Aspergillus subgen. Circumdati</taxon>
    </lineage>
</organism>
<dbReference type="PANTHER" id="PTHR48100:SF54">
    <property type="entry name" value="PHOSPHATASE SPAC5H10.03-RELATED"/>
    <property type="match status" value="1"/>
</dbReference>
<dbReference type="SMART" id="SM00855">
    <property type="entry name" value="PGAM"/>
    <property type="match status" value="1"/>
</dbReference>
<dbReference type="SUPFAM" id="SSF53254">
    <property type="entry name" value="Phosphoglycerate mutase-like"/>
    <property type="match status" value="1"/>
</dbReference>
<evidence type="ECO:0000313" key="2">
    <source>
        <dbReference type="Proteomes" id="UP000234585"/>
    </source>
</evidence>
<gene>
    <name evidence="1" type="ORF">BDW47DRAFT_133887</name>
</gene>
<protein>
    <submittedName>
        <fullName evidence="1">Histidine phosphatase superfamily</fullName>
    </submittedName>
</protein>
<dbReference type="GeneID" id="36525112"/>
<name>A0A2I2F2Y1_ASPCN</name>
<dbReference type="RefSeq" id="XP_024668989.1">
    <property type="nucleotide sequence ID" value="XM_024817952.1"/>
</dbReference>
<dbReference type="Pfam" id="PF00300">
    <property type="entry name" value="His_Phos_1"/>
    <property type="match status" value="1"/>
</dbReference>
<evidence type="ECO:0000313" key="1">
    <source>
        <dbReference type="EMBL" id="PLB34977.1"/>
    </source>
</evidence>
<dbReference type="InterPro" id="IPR050275">
    <property type="entry name" value="PGM_Phosphatase"/>
</dbReference>
<dbReference type="Proteomes" id="UP000234585">
    <property type="component" value="Unassembled WGS sequence"/>
</dbReference>
<dbReference type="EMBL" id="KZ559169">
    <property type="protein sequence ID" value="PLB34977.1"/>
    <property type="molecule type" value="Genomic_DNA"/>
</dbReference>
<sequence length="273" mass="31288">MPPIIHCVRHGQGFHNLGGGCYTIPDPRLTPTGESQCESLRKDAFFDQSKISLIASSPMCRTLQTASLVFKSALTSNHKSQRIIALPDAQETTSDPSDVGSDPDILQLIVEKEKWPMDLSLVHDGWNQKKARSRYSPSNDAIKVRARDARLFLRTKLRELVANGDDDVEIVLVTHGGFLHYFTNDWEDSYRQPGTGWYNCETRSYVFESDFRSNHDEEAWLMETRESRRRRGKDHPMYGRMNQVKLFHTAMECWEGQGLQRPDQVDLDLEVEA</sequence>
<keyword evidence="2" id="KW-1185">Reference proteome</keyword>
<dbReference type="PANTHER" id="PTHR48100">
    <property type="entry name" value="BROAD-SPECIFICITY PHOSPHATASE YOR283W-RELATED"/>
    <property type="match status" value="1"/>
</dbReference>
<dbReference type="GO" id="GO:0005737">
    <property type="term" value="C:cytoplasm"/>
    <property type="evidence" value="ECO:0007669"/>
    <property type="project" value="TreeGrafter"/>
</dbReference>
<dbReference type="GO" id="GO:0016791">
    <property type="term" value="F:phosphatase activity"/>
    <property type="evidence" value="ECO:0007669"/>
    <property type="project" value="TreeGrafter"/>
</dbReference>